<evidence type="ECO:0000256" key="6">
    <source>
        <dbReference type="ARBA" id="ARBA00022723"/>
    </source>
</evidence>
<sequence>MPYRICKSLEVENGHMLTRHPDKCRFPHGHTRKVEFVIEADELDSHQMVCDFKIIKEAVGDWLDTFDHALCMNTADPAYEEFKSRYGDRVIGFENQDPTTELMARTIFDHTEKALAAYAARTDTRYLLAPGVRLVRVRVWETSSSWAEYSNSL</sequence>
<comment type="caution">
    <text evidence="11">The sequence shown here is derived from an EMBL/GenBank/DDBJ whole genome shotgun (WGS) entry which is preliminary data.</text>
</comment>
<comment type="catalytic activity">
    <reaction evidence="10">
        <text>7,8-dihydroneopterin 3'-triphosphate + H2O = 6-carboxy-5,6,7,8-tetrahydropterin + triphosphate + acetaldehyde + 2 H(+)</text>
        <dbReference type="Rhea" id="RHEA:27966"/>
        <dbReference type="ChEBI" id="CHEBI:15343"/>
        <dbReference type="ChEBI" id="CHEBI:15377"/>
        <dbReference type="ChEBI" id="CHEBI:15378"/>
        <dbReference type="ChEBI" id="CHEBI:18036"/>
        <dbReference type="ChEBI" id="CHEBI:58462"/>
        <dbReference type="ChEBI" id="CHEBI:61032"/>
        <dbReference type="EC" id="4.1.2.50"/>
    </reaction>
</comment>
<evidence type="ECO:0000256" key="8">
    <source>
        <dbReference type="ARBA" id="ARBA00023239"/>
    </source>
</evidence>
<keyword evidence="8" id="KW-0456">Lyase</keyword>
<dbReference type="EMBL" id="JAENIK010000012">
    <property type="protein sequence ID" value="MBK1817352.1"/>
    <property type="molecule type" value="Genomic_DNA"/>
</dbReference>
<evidence type="ECO:0000256" key="7">
    <source>
        <dbReference type="ARBA" id="ARBA00022833"/>
    </source>
</evidence>
<evidence type="ECO:0000256" key="10">
    <source>
        <dbReference type="ARBA" id="ARBA00048807"/>
    </source>
</evidence>
<gene>
    <name evidence="11" type="ORF">JIN84_17155</name>
</gene>
<comment type="pathway">
    <text evidence="2">Purine metabolism; 7-cyano-7-deazaguanine biosynthesis.</text>
</comment>
<dbReference type="GO" id="GO:0046872">
    <property type="term" value="F:metal ion binding"/>
    <property type="evidence" value="ECO:0007669"/>
    <property type="project" value="UniProtKB-KW"/>
</dbReference>
<comment type="cofactor">
    <cofactor evidence="1">
        <name>Zn(2+)</name>
        <dbReference type="ChEBI" id="CHEBI:29105"/>
    </cofactor>
</comment>
<dbReference type="PANTHER" id="PTHR12589:SF7">
    <property type="entry name" value="6-PYRUVOYL TETRAHYDROBIOPTERIN SYNTHASE"/>
    <property type="match status" value="1"/>
</dbReference>
<organism evidence="11 12">
    <name type="scientific">Luteolibacter yonseiensis</name>
    <dbReference type="NCBI Taxonomy" id="1144680"/>
    <lineage>
        <taxon>Bacteria</taxon>
        <taxon>Pseudomonadati</taxon>
        <taxon>Verrucomicrobiota</taxon>
        <taxon>Verrucomicrobiia</taxon>
        <taxon>Verrucomicrobiales</taxon>
        <taxon>Verrucomicrobiaceae</taxon>
        <taxon>Luteolibacter</taxon>
    </lineage>
</organism>
<dbReference type="InterPro" id="IPR038418">
    <property type="entry name" value="6-PTP_synth/QueD_sf"/>
</dbReference>
<proteinExistence type="inferred from homology"/>
<dbReference type="RefSeq" id="WP_200352296.1">
    <property type="nucleotide sequence ID" value="NZ_BAABHZ010000001.1"/>
</dbReference>
<dbReference type="AlphaFoldDB" id="A0A934R6N7"/>
<evidence type="ECO:0000256" key="2">
    <source>
        <dbReference type="ARBA" id="ARBA00005061"/>
    </source>
</evidence>
<dbReference type="SUPFAM" id="SSF55620">
    <property type="entry name" value="Tetrahydrobiopterin biosynthesis enzymes-like"/>
    <property type="match status" value="1"/>
</dbReference>
<dbReference type="InterPro" id="IPR007115">
    <property type="entry name" value="6-PTP_synth/QueD"/>
</dbReference>
<accession>A0A934R6N7</accession>
<name>A0A934R6N7_9BACT</name>
<evidence type="ECO:0000256" key="4">
    <source>
        <dbReference type="ARBA" id="ARBA00012982"/>
    </source>
</evidence>
<keyword evidence="7" id="KW-0862">Zinc</keyword>
<dbReference type="Gene3D" id="3.30.479.10">
    <property type="entry name" value="6-pyruvoyl tetrahydropterin synthase/QueD"/>
    <property type="match status" value="1"/>
</dbReference>
<dbReference type="Proteomes" id="UP000600139">
    <property type="component" value="Unassembled WGS sequence"/>
</dbReference>
<evidence type="ECO:0000256" key="3">
    <source>
        <dbReference type="ARBA" id="ARBA00008900"/>
    </source>
</evidence>
<evidence type="ECO:0000313" key="11">
    <source>
        <dbReference type="EMBL" id="MBK1817352.1"/>
    </source>
</evidence>
<dbReference type="Pfam" id="PF01242">
    <property type="entry name" value="PTPS"/>
    <property type="match status" value="1"/>
</dbReference>
<protein>
    <recommendedName>
        <fullName evidence="5">6-carboxy-5,6,7,8-tetrahydropterin synthase</fullName>
        <ecNumber evidence="4">4.1.2.50</ecNumber>
    </recommendedName>
    <alternativeName>
        <fullName evidence="9">Queuosine biosynthesis protein QueD</fullName>
    </alternativeName>
</protein>
<reference evidence="11" key="1">
    <citation type="submission" date="2021-01" db="EMBL/GenBank/DDBJ databases">
        <title>Modified the classification status of verrucomicrobia.</title>
        <authorList>
            <person name="Feng X."/>
        </authorList>
    </citation>
    <scope>NUCLEOTIDE SEQUENCE</scope>
    <source>
        <strain evidence="11">JCM 18052</strain>
    </source>
</reference>
<keyword evidence="12" id="KW-1185">Reference proteome</keyword>
<evidence type="ECO:0000256" key="5">
    <source>
        <dbReference type="ARBA" id="ARBA00018141"/>
    </source>
</evidence>
<dbReference type="PANTHER" id="PTHR12589">
    <property type="entry name" value="PYRUVOYL TETRAHYDROBIOPTERIN SYNTHASE"/>
    <property type="match status" value="1"/>
</dbReference>
<comment type="similarity">
    <text evidence="3">Belongs to the PTPS family. QueD subfamily.</text>
</comment>
<evidence type="ECO:0000256" key="9">
    <source>
        <dbReference type="ARBA" id="ARBA00031449"/>
    </source>
</evidence>
<evidence type="ECO:0000313" key="12">
    <source>
        <dbReference type="Proteomes" id="UP000600139"/>
    </source>
</evidence>
<dbReference type="EC" id="4.1.2.50" evidence="4"/>
<evidence type="ECO:0000256" key="1">
    <source>
        <dbReference type="ARBA" id="ARBA00001947"/>
    </source>
</evidence>
<keyword evidence="6" id="KW-0479">Metal-binding</keyword>
<dbReference type="GO" id="GO:0070497">
    <property type="term" value="F:6-carboxytetrahydropterin synthase activity"/>
    <property type="evidence" value="ECO:0007669"/>
    <property type="project" value="UniProtKB-EC"/>
</dbReference>